<dbReference type="SUPFAM" id="SSF52540">
    <property type="entry name" value="P-loop containing nucleoside triphosphate hydrolases"/>
    <property type="match status" value="1"/>
</dbReference>
<dbReference type="InterPro" id="IPR008571">
    <property type="entry name" value="HerA-like"/>
</dbReference>
<comment type="caution">
    <text evidence="2">The sequence shown here is derived from an EMBL/GenBank/DDBJ whole genome shotgun (WGS) entry which is preliminary data.</text>
</comment>
<keyword evidence="3" id="KW-1185">Reference proteome</keyword>
<evidence type="ECO:0000313" key="3">
    <source>
        <dbReference type="Proteomes" id="UP000051739"/>
    </source>
</evidence>
<evidence type="ECO:0000259" key="1">
    <source>
        <dbReference type="SMART" id="SM00382"/>
    </source>
</evidence>
<reference evidence="2 3" key="1">
    <citation type="journal article" date="2015" name="Genome Announc.">
        <title>Expanding the biotechnology potential of lactobacilli through comparative genomics of 213 strains and associated genera.</title>
        <authorList>
            <person name="Sun Z."/>
            <person name="Harris H.M."/>
            <person name="McCann A."/>
            <person name="Guo C."/>
            <person name="Argimon S."/>
            <person name="Zhang W."/>
            <person name="Yang X."/>
            <person name="Jeffery I.B."/>
            <person name="Cooney J.C."/>
            <person name="Kagawa T.F."/>
            <person name="Liu W."/>
            <person name="Song Y."/>
            <person name="Salvetti E."/>
            <person name="Wrobel A."/>
            <person name="Rasinkangas P."/>
            <person name="Parkhill J."/>
            <person name="Rea M.C."/>
            <person name="O'Sullivan O."/>
            <person name="Ritari J."/>
            <person name="Douillard F.P."/>
            <person name="Paul Ross R."/>
            <person name="Yang R."/>
            <person name="Briner A.E."/>
            <person name="Felis G.E."/>
            <person name="de Vos W.M."/>
            <person name="Barrangou R."/>
            <person name="Klaenhammer T.R."/>
            <person name="Caufield P.W."/>
            <person name="Cui Y."/>
            <person name="Zhang H."/>
            <person name="O'Toole P.W."/>
        </authorList>
    </citation>
    <scope>NUCLEOTIDE SEQUENCE [LARGE SCALE GENOMIC DNA]</scope>
    <source>
        <strain evidence="2 3">DSM 16045</strain>
    </source>
</reference>
<gene>
    <name evidence="2" type="ORF">FC60_GL000131</name>
</gene>
<dbReference type="PANTHER" id="PTHR42957:SF1">
    <property type="entry name" value="HELICASE MJ1565-RELATED"/>
    <property type="match status" value="1"/>
</dbReference>
<feature type="domain" description="AAA+ ATPase" evidence="1">
    <location>
        <begin position="17"/>
        <end position="337"/>
    </location>
</feature>
<dbReference type="EMBL" id="AZFN01000010">
    <property type="protein sequence ID" value="KRM02471.1"/>
    <property type="molecule type" value="Genomic_DNA"/>
</dbReference>
<dbReference type="PATRIC" id="fig|1423749.3.peg.131"/>
<dbReference type="RefSeq" id="WP_056937229.1">
    <property type="nucleotide sequence ID" value="NZ_AZFN01000010.1"/>
</dbReference>
<protein>
    <submittedName>
        <fullName evidence="2">ATPase</fullName>
    </submittedName>
</protein>
<evidence type="ECO:0000313" key="2">
    <source>
        <dbReference type="EMBL" id="KRM02471.1"/>
    </source>
</evidence>
<name>A0A0R1VAB4_9LACO</name>
<dbReference type="Proteomes" id="UP000051739">
    <property type="component" value="Unassembled WGS sequence"/>
</dbReference>
<dbReference type="SMART" id="SM00382">
    <property type="entry name" value="AAA"/>
    <property type="match status" value="1"/>
</dbReference>
<dbReference type="PANTHER" id="PTHR42957">
    <property type="entry name" value="HELICASE MJ1565-RELATED"/>
    <property type="match status" value="1"/>
</dbReference>
<dbReference type="InterPro" id="IPR003593">
    <property type="entry name" value="AAA+_ATPase"/>
</dbReference>
<organism evidence="2 3">
    <name type="scientific">Limosilactobacillus gastricus DSM 16045</name>
    <dbReference type="NCBI Taxonomy" id="1423749"/>
    <lineage>
        <taxon>Bacteria</taxon>
        <taxon>Bacillati</taxon>
        <taxon>Bacillota</taxon>
        <taxon>Bacilli</taxon>
        <taxon>Lactobacillales</taxon>
        <taxon>Lactobacillaceae</taxon>
        <taxon>Limosilactobacillus</taxon>
    </lineage>
</organism>
<proteinExistence type="predicted"/>
<sequence length="383" mass="43449">MFQTSANVRSITAEQLVQRHLLIVGQTGSGKTTSTLSLLSDLQQGSQTTIVFDPTGEYSKLPNTITYRFGDNAYLDVGQLSIEELAALLELTDLPASTKHLLQEAITALRYQSNIANKAQPYRFMNRPVKEWQRAMQQLGHWSGHYEINLLADQIIECLVIPALNGKPNYHLMGQVYAREELQKLWPLITTLRTQLGETIFQELFATQSGKQLQYELNFVLQMFLKHPSHHRTLVIDLSLLKYLPVSQQVVLSVLFKQILQYRLSQGASFPVQVVLDEAHRYLPTDVKDLPNNGIFQLAREGRKVQVGLILTTQSPLDLPAVLRSQFAHQLIHHLGSVEEWHSLLANTPYQTLPTGQAIIHGLTGQIEKCQVQLPTWWEKEDE</sequence>
<dbReference type="AlphaFoldDB" id="A0A0R1VAB4"/>
<dbReference type="Gene3D" id="3.40.50.300">
    <property type="entry name" value="P-loop containing nucleotide triphosphate hydrolases"/>
    <property type="match status" value="2"/>
</dbReference>
<dbReference type="InterPro" id="IPR002789">
    <property type="entry name" value="HerA_central"/>
</dbReference>
<dbReference type="Pfam" id="PF01935">
    <property type="entry name" value="DUF87"/>
    <property type="match status" value="1"/>
</dbReference>
<dbReference type="InterPro" id="IPR027417">
    <property type="entry name" value="P-loop_NTPase"/>
</dbReference>
<accession>A0A0R1VAB4</accession>